<dbReference type="EMBL" id="CABFWN010000005">
    <property type="protein sequence ID" value="VUG19352.1"/>
    <property type="molecule type" value="Genomic_DNA"/>
</dbReference>
<evidence type="ECO:0000256" key="1">
    <source>
        <dbReference type="SAM" id="Coils"/>
    </source>
</evidence>
<dbReference type="Proteomes" id="UP000478008">
    <property type="component" value="Unassembled WGS sequence"/>
</dbReference>
<keyword evidence="1" id="KW-0175">Coiled coil</keyword>
<evidence type="ECO:0000313" key="2">
    <source>
        <dbReference type="EMBL" id="VUG19352.1"/>
    </source>
</evidence>
<accession>A0A7D9D2C9</accession>
<reference evidence="2 3" key="1">
    <citation type="submission" date="2019-07" db="EMBL/GenBank/DDBJ databases">
        <authorList>
            <person name="Friedrich A."/>
            <person name="Schacherer J."/>
        </authorList>
    </citation>
    <scope>NUCLEOTIDE SEQUENCE [LARGE SCALE GENOMIC DNA]</scope>
</reference>
<feature type="coiled-coil region" evidence="1">
    <location>
        <begin position="104"/>
        <end position="131"/>
    </location>
</feature>
<evidence type="ECO:0000313" key="3">
    <source>
        <dbReference type="Proteomes" id="UP000478008"/>
    </source>
</evidence>
<name>A0A7D9D2C9_DEKBR</name>
<proteinExistence type="predicted"/>
<keyword evidence="3" id="KW-1185">Reference proteome</keyword>
<protein>
    <submittedName>
        <fullName evidence="2">DEBR0S5_00694g1_1</fullName>
    </submittedName>
</protein>
<dbReference type="AlphaFoldDB" id="A0A7D9D2C9"/>
<gene>
    <name evidence="2" type="ORF">DEBR0S5_00694G</name>
</gene>
<dbReference type="Gene3D" id="1.10.8.80">
    <property type="entry name" value="Magnesium chelatase subunit I, C-Terminal domain"/>
    <property type="match status" value="1"/>
</dbReference>
<sequence>MDSIIWVERTRVRDLGIKITPNILEALLLSVIAGRHLSVVTNNVQATEESIESLFVDGWGFAKGDEFVIVTLNFKSIFDPTTIFGLPELASGNTMKLEPRILILEGLENTSKKFQRDLDDYINDVARLSNNDNIFTLIILGKTTLNSSIDEVLLDDIWIEQTHECRIELHEVESDNSMDKNLQSAQFIDLVIKARKDSQRVVLVREIKTYIYDIVIFVRTNRFVVGGLPTFVLGEFKHFVAIYAVLHGYEYVVPEMVRQAAYSLLPIRIHMLKDPQKEPSIQYGSDPALVSQILDKVDIPIIIDEVMGKIQPPI</sequence>
<organism evidence="2 3">
    <name type="scientific">Dekkera bruxellensis</name>
    <name type="common">Brettanomyces custersii</name>
    <dbReference type="NCBI Taxonomy" id="5007"/>
    <lineage>
        <taxon>Eukaryota</taxon>
        <taxon>Fungi</taxon>
        <taxon>Dikarya</taxon>
        <taxon>Ascomycota</taxon>
        <taxon>Saccharomycotina</taxon>
        <taxon>Pichiomycetes</taxon>
        <taxon>Pichiales</taxon>
        <taxon>Pichiaceae</taxon>
        <taxon>Brettanomyces</taxon>
    </lineage>
</organism>